<gene>
    <name evidence="1" type="ORF">G2W53_015488</name>
</gene>
<reference evidence="1" key="1">
    <citation type="submission" date="2020-09" db="EMBL/GenBank/DDBJ databases">
        <title>Genome-Enabled Discovery of Anthraquinone Biosynthesis in Senna tora.</title>
        <authorList>
            <person name="Kang S.-H."/>
            <person name="Pandey R.P."/>
            <person name="Lee C.-M."/>
            <person name="Sim J.-S."/>
            <person name="Jeong J.-T."/>
            <person name="Choi B.-S."/>
            <person name="Jung M."/>
            <person name="Ginzburg D."/>
            <person name="Zhao K."/>
            <person name="Won S.Y."/>
            <person name="Oh T.-J."/>
            <person name="Yu Y."/>
            <person name="Kim N.-H."/>
            <person name="Lee O.R."/>
            <person name="Lee T.-H."/>
            <person name="Bashyal P."/>
            <person name="Kim T.-S."/>
            <person name="Lee W.-H."/>
            <person name="Kawkins C."/>
            <person name="Kim C.-K."/>
            <person name="Kim J.S."/>
            <person name="Ahn B.O."/>
            <person name="Rhee S.Y."/>
            <person name="Sohng J.K."/>
        </authorList>
    </citation>
    <scope>NUCLEOTIDE SEQUENCE</scope>
    <source>
        <tissue evidence="1">Leaf</tissue>
    </source>
</reference>
<evidence type="ECO:0000313" key="1">
    <source>
        <dbReference type="EMBL" id="KAF7833155.1"/>
    </source>
</evidence>
<keyword evidence="2" id="KW-1185">Reference proteome</keyword>
<dbReference type="GO" id="GO:0004386">
    <property type="term" value="F:helicase activity"/>
    <property type="evidence" value="ECO:0007669"/>
    <property type="project" value="UniProtKB-KW"/>
</dbReference>
<keyword evidence="1" id="KW-0378">Hydrolase</keyword>
<organism evidence="1 2">
    <name type="scientific">Senna tora</name>
    <dbReference type="NCBI Taxonomy" id="362788"/>
    <lineage>
        <taxon>Eukaryota</taxon>
        <taxon>Viridiplantae</taxon>
        <taxon>Streptophyta</taxon>
        <taxon>Embryophyta</taxon>
        <taxon>Tracheophyta</taxon>
        <taxon>Spermatophyta</taxon>
        <taxon>Magnoliopsida</taxon>
        <taxon>eudicotyledons</taxon>
        <taxon>Gunneridae</taxon>
        <taxon>Pentapetalae</taxon>
        <taxon>rosids</taxon>
        <taxon>fabids</taxon>
        <taxon>Fabales</taxon>
        <taxon>Fabaceae</taxon>
        <taxon>Caesalpinioideae</taxon>
        <taxon>Cassia clade</taxon>
        <taxon>Senna</taxon>
    </lineage>
</organism>
<accession>A0A834WVN9</accession>
<name>A0A834WVN9_9FABA</name>
<dbReference type="PANTHER" id="PTHR45786">
    <property type="entry name" value="DNA BINDING PROTEIN-LIKE"/>
    <property type="match status" value="1"/>
</dbReference>
<keyword evidence="1" id="KW-0547">Nucleotide-binding</keyword>
<comment type="caution">
    <text evidence="1">The sequence shown here is derived from an EMBL/GenBank/DDBJ whole genome shotgun (WGS) entry which is preliminary data.</text>
</comment>
<protein>
    <submittedName>
        <fullName evidence="1">Helicase-like protein</fullName>
    </submittedName>
</protein>
<sequence>MELNDYASRSREARAHRKHVISKQRLKRRMEQNPSNDCTGTFINNNMSLMYYNRAHVARGDDILTVDVLKSSSKKHRNTQSEPLALNQGQVALRTLFAVNVEVDFADSKFNEGESQIIALNIINECICYYVLASKSFQSYKESKIFTLLHARESEAATCKETPTFLENLFTNKDSRSSHFMKEIRNYNNIFAFTSMGGKIDHSINQGKGPYVFRIQGQNMHMLGSLLPPNGERPKFSQLYIYDTENEVSNRVKILSSSRENNQFDASIVLQISQLLDSCNPLVKQYQTVKDRCRSSNTRNLRLKLIRKRNSDARTYNLPTASEVAALIVGDIDLSTGERDIIVENKSGVLQHIDKLHPLYLPMQYPLLFPYGKDGYRPDTLYRDGSINQDRKQHNVTTTL</sequence>
<keyword evidence="1" id="KW-0347">Helicase</keyword>
<dbReference type="PANTHER" id="PTHR45786:SF66">
    <property type="entry name" value="HOOK MOTIF PROTEIN, PUTATIVE-RELATED"/>
    <property type="match status" value="1"/>
</dbReference>
<proteinExistence type="predicted"/>
<dbReference type="EMBL" id="JAAIUW010000005">
    <property type="protein sequence ID" value="KAF7833155.1"/>
    <property type="molecule type" value="Genomic_DNA"/>
</dbReference>
<dbReference type="AlphaFoldDB" id="A0A834WVN9"/>
<dbReference type="OrthoDB" id="1435660at2759"/>
<keyword evidence="1" id="KW-0067">ATP-binding</keyword>
<evidence type="ECO:0000313" key="2">
    <source>
        <dbReference type="Proteomes" id="UP000634136"/>
    </source>
</evidence>
<dbReference type="Proteomes" id="UP000634136">
    <property type="component" value="Unassembled WGS sequence"/>
</dbReference>